<keyword evidence="9 10" id="KW-0269">Exonuclease</keyword>
<dbReference type="GO" id="GO:0046872">
    <property type="term" value="F:metal ion binding"/>
    <property type="evidence" value="ECO:0007669"/>
    <property type="project" value="UniProtKB-KW"/>
</dbReference>
<evidence type="ECO:0000256" key="6">
    <source>
        <dbReference type="ARBA" id="ARBA00022722"/>
    </source>
</evidence>
<dbReference type="Pfam" id="PF00929">
    <property type="entry name" value="RNase_T"/>
    <property type="match status" value="1"/>
</dbReference>
<evidence type="ECO:0000256" key="7">
    <source>
        <dbReference type="ARBA" id="ARBA00022723"/>
    </source>
</evidence>
<evidence type="ECO:0000256" key="9">
    <source>
        <dbReference type="ARBA" id="ARBA00022839"/>
    </source>
</evidence>
<keyword evidence="6 10" id="KW-0540">Nuclease</keyword>
<comment type="function">
    <text evidence="10">Catalytic subunit of the poly(A)-nuclease (PAN) deadenylation complex, one of two cytoplasmic mRNA deadenylases involved in mRNA turnover. PAN specifically shortens poly(A) tails of RNA and the activity is stimulated by poly(A)-binding protein PAB1. PAN deadenylation is followed by rapid degradation of the shortened mRNA tails by the CCR4-NOT complex. Deadenylated mRNAs are then degraded by two alternative mechanisms, namely exosome-mediated 3'-5' exonucleolytic degradation, or deadenlyation-dependent mRNA decaping and subsequent 5'-3' exonucleolytic degradation by XRN1. May also be involved in post-transcriptional maturation of mRNA poly(A) tails.</text>
</comment>
<keyword evidence="14" id="KW-1185">Reference proteome</keyword>
<dbReference type="InterPro" id="IPR050785">
    <property type="entry name" value="PAN2-PAN3_catalytic_subunit"/>
</dbReference>
<comment type="activity regulation">
    <text evidence="10">Positively regulated by the regulatory subunit PAN3.</text>
</comment>
<feature type="binding site" evidence="10">
    <location>
        <position position="1046"/>
    </location>
    <ligand>
        <name>a divalent metal cation</name>
        <dbReference type="ChEBI" id="CHEBI:60240"/>
        <note>catalytic</note>
    </ligand>
</feature>
<evidence type="ECO:0000313" key="13">
    <source>
        <dbReference type="EMBL" id="KAF1813417.1"/>
    </source>
</evidence>
<dbReference type="GO" id="GO:0006397">
    <property type="term" value="P:mRNA processing"/>
    <property type="evidence" value="ECO:0007669"/>
    <property type="project" value="UniProtKB-KW"/>
</dbReference>
<reference evidence="15" key="2">
    <citation type="submission" date="2020-04" db="EMBL/GenBank/DDBJ databases">
        <authorList>
            <consortium name="NCBI Genome Project"/>
        </authorList>
    </citation>
    <scope>NUCLEOTIDE SEQUENCE</scope>
    <source>
        <strain evidence="15">CBS 781.70</strain>
    </source>
</reference>
<protein>
    <recommendedName>
        <fullName evidence="10">PAN2-PAN3 deadenylation complex catalytic subunit PAN2</fullName>
        <ecNumber evidence="10">3.1.13.4</ecNumber>
    </recommendedName>
    <alternativeName>
        <fullName evidence="10">PAB1P-dependent poly(A)-specific ribonuclease</fullName>
    </alternativeName>
    <alternativeName>
        <fullName evidence="10">Poly(A)-nuclease deadenylation complex subunit 2</fullName>
        <shortName evidence="10">PAN deadenylation complex subunit 2</shortName>
    </alternativeName>
</protein>
<dbReference type="InterPro" id="IPR030843">
    <property type="entry name" value="PAN2"/>
</dbReference>
<feature type="binding site" evidence="10">
    <location>
        <position position="992"/>
    </location>
    <ligand>
        <name>a divalent metal cation</name>
        <dbReference type="ChEBI" id="CHEBI:60240"/>
        <note>catalytic</note>
    </ligand>
</feature>
<accession>A0A6G1G5S8</accession>
<dbReference type="InterPro" id="IPR036397">
    <property type="entry name" value="RNaseH_sf"/>
</dbReference>
<comment type="domain">
    <text evidence="10">The linker, or PAN3 interaction domain (PID), between the WD40 repeats and the pseudo-UCH domain mediates interaction with PAN3.</text>
</comment>
<dbReference type="Pfam" id="PF20770">
    <property type="entry name" value="PAN2_N"/>
    <property type="match status" value="1"/>
</dbReference>
<comment type="subcellular location">
    <subcellularLocation>
        <location evidence="2 10">Cytoplasm</location>
    </subcellularLocation>
</comment>
<dbReference type="InterPro" id="IPR028889">
    <property type="entry name" value="USP"/>
</dbReference>
<feature type="region of interest" description="Disordered" evidence="11">
    <location>
        <begin position="1091"/>
        <end position="1125"/>
    </location>
</feature>
<dbReference type="PANTHER" id="PTHR15728:SF0">
    <property type="entry name" value="PAN2-PAN3 DEADENYLATION COMPLEX CATALYTIC SUBUNIT PAN2"/>
    <property type="match status" value="1"/>
</dbReference>
<evidence type="ECO:0000256" key="8">
    <source>
        <dbReference type="ARBA" id="ARBA00022801"/>
    </source>
</evidence>
<comment type="subunit">
    <text evidence="10">Forms a heterotrimer with an asymmetric homodimer of the regulatory subunit PAN3 to form the poly(A)-nuclease (PAN) deadenylation complex.</text>
</comment>
<evidence type="ECO:0000256" key="2">
    <source>
        <dbReference type="ARBA" id="ARBA00004496"/>
    </source>
</evidence>
<dbReference type="RefSeq" id="XP_033535048.1">
    <property type="nucleotide sequence ID" value="XM_033679299.1"/>
</dbReference>
<comment type="domain">
    <text evidence="10">Contains a pseudo-UCH domain. This ubiquitin C-terminal hydrolase (UCH)-like or ubiquitin specific protease (USP)-like domain is predicted to be catalytically inactive because it lacks the active site catalytic triad characteristic of thiol proteases, with residues at the equivalent structural positions that are incompatible with catalysis, and it cannot bind ubiquitin. It functions as a structural scaffold for intra- and intermolecular interactions in the complex.</text>
</comment>
<dbReference type="PANTHER" id="PTHR15728">
    <property type="entry name" value="DEADENYLATION COMPLEX CATALYTIC SUBUNIT PAN2"/>
    <property type="match status" value="1"/>
</dbReference>
<dbReference type="Proteomes" id="UP000504638">
    <property type="component" value="Unplaced"/>
</dbReference>
<dbReference type="HAMAP" id="MF_03182">
    <property type="entry name" value="PAN2"/>
    <property type="match status" value="1"/>
</dbReference>
<comment type="caution">
    <text evidence="10">Lacks conserved residue(s) required for the propagation of feature annotation.</text>
</comment>
<evidence type="ECO:0000256" key="5">
    <source>
        <dbReference type="ARBA" id="ARBA00022664"/>
    </source>
</evidence>
<sequence length="1125" mass="125514">MEADADEVALIALPSPSRLGNVASPVSTVTFDTSQELLWAGNEFGRVTSFYGSELQRYTSFRAHAPPEPAVKQILINDKGVLSISKKSIHFSTRRGLTLWHLKDEAFVDLRCMSFTTKGTSEVLAGGCQDTMFRIDTEKGTITQKISAEGRYTIMKRGGQYICAATESGTVHLLDSTQFRVVKTWQAHVGWINDMDAKADFLVTCGYSPRQQHGYLLDPLANVFDLKTLMPLPPIPFQPGAAFVRMHPRMSTTSIVASQSGQLQVVDIMNPNTVNLRQVNLYDSYLLALEMAPSGEALALIDSASAIHLWGSPAKIHFAELSNPTEFADQSMPLPHLDWSPDSPLNTIGMPYYREPLLSSWPSHMTFEVGAPPPKLDPDVVANLKRAELGGYAPNPRKTRRNQVENTRLAEQTTTSLAAPKFLSEKAREAIALGEDIKKTEDALELLHDLSFDKSGGTEIPVIYKSVEIKYSKFGVDDFDFEFFNKTKYSGLEIHIANSYANALLQLYKFTPILRNMALQHTATSCLYENCLLCELGFLIDMLEKAAGQNCQATNFLKTFSSLSSASSLSLLEEQNNGATTASMVQSLNRFLLDKLASDFRQHSNAPHMDSALVTAAMARIRCAACNNEVTRPGATYVHELIYPTKAAPKANPRAPVPRPTFSQILKASVERQDHSRGWCNECKRYQQLSTRKAIQSVPAVMMINTAIRSADAKQMWSTPNWLPQEIGVIVDQGQFFCYEGGDLNFHLGRKMFNITVYELVGVVTEINTGEHQKPHLVSLVNVAPSSRDANEQSEWHLFNDFLVKGMPREEALRFDSNWKLPCVVTYQVKSASHKIDDAWKQKLDLSLLFKRWSPRQDDDPNKFRLLSPESESPFPGMPVAIDAEFVRVQDEEFSVKAGGIRETIRPARLALGRVSVLRGYGEHEGLPFVDDYIAVAEPVTDYLTAYSGLSPEDLDPKTSRHVLVSLKVAYKKIWLLLNMGCIFVGHGLPKDFRTINIHVPKAQVVDTVDIFFLKHWGGRKLGLRFLAWLLLKEDIQTGMHDSVEDSLTALNLWKKYQEYVEAGTWENRLEWIYQRGRELGWKAPGVYSGKSLGDTPGPSGGQTPVKKPTPFGLNDLGFGSPKRS</sequence>
<evidence type="ECO:0000256" key="1">
    <source>
        <dbReference type="ARBA" id="ARBA00001663"/>
    </source>
</evidence>
<dbReference type="InterPro" id="IPR038765">
    <property type="entry name" value="Papain-like_cys_pep_sf"/>
</dbReference>
<dbReference type="CDD" id="cd06143">
    <property type="entry name" value="PAN2_exo"/>
    <property type="match status" value="1"/>
</dbReference>
<dbReference type="AlphaFoldDB" id="A0A6G1G5S8"/>
<feature type="binding site" evidence="10">
    <location>
        <position position="885"/>
    </location>
    <ligand>
        <name>a divalent metal cation</name>
        <dbReference type="ChEBI" id="CHEBI:60240"/>
        <note>catalytic</note>
    </ligand>
</feature>
<dbReference type="InterPro" id="IPR015943">
    <property type="entry name" value="WD40/YVTN_repeat-like_dom_sf"/>
</dbReference>
<dbReference type="SUPFAM" id="SSF50978">
    <property type="entry name" value="WD40 repeat-like"/>
    <property type="match status" value="1"/>
</dbReference>
<name>A0A6G1G5S8_9PEZI</name>
<keyword evidence="3 10" id="KW-0963">Cytoplasm</keyword>
<dbReference type="OrthoDB" id="16516at2759"/>
<reference evidence="15" key="3">
    <citation type="submission" date="2025-04" db="UniProtKB">
        <authorList>
            <consortium name="RefSeq"/>
        </authorList>
    </citation>
    <scope>IDENTIFICATION</scope>
    <source>
        <strain evidence="15">CBS 781.70</strain>
    </source>
</reference>
<feature type="domain" description="USP" evidence="12">
    <location>
        <begin position="490"/>
        <end position="830"/>
    </location>
</feature>
<dbReference type="EC" id="3.1.13.4" evidence="10"/>
<gene>
    <name evidence="10" type="primary">PAN2</name>
    <name evidence="13 15" type="ORF">P152DRAFT_457777</name>
</gene>
<feature type="binding site" evidence="10">
    <location>
        <position position="883"/>
    </location>
    <ligand>
        <name>a divalent metal cation</name>
        <dbReference type="ChEBI" id="CHEBI:60240"/>
        <note>catalytic</note>
    </ligand>
</feature>
<comment type="cofactor">
    <cofactor evidence="10">
        <name>a divalent metal cation</name>
        <dbReference type="ChEBI" id="CHEBI:60240"/>
    </cofactor>
    <text evidence="10">Binds 2 metal cations per subunit in the catalytic exonuclease domain.</text>
</comment>
<comment type="similarity">
    <text evidence="10">Belongs to the peptidase C19 family. PAN2 subfamily.</text>
</comment>
<comment type="catalytic activity">
    <reaction evidence="1 10">
        <text>Exonucleolytic cleavage of poly(A) to 5'-AMP.</text>
        <dbReference type="EC" id="3.1.13.4"/>
    </reaction>
</comment>
<reference evidence="13 15" key="1">
    <citation type="submission" date="2020-01" db="EMBL/GenBank/DDBJ databases">
        <authorList>
            <consortium name="DOE Joint Genome Institute"/>
            <person name="Haridas S."/>
            <person name="Albert R."/>
            <person name="Binder M."/>
            <person name="Bloem J."/>
            <person name="Labutti K."/>
            <person name="Salamov A."/>
            <person name="Andreopoulos B."/>
            <person name="Baker S.E."/>
            <person name="Barry K."/>
            <person name="Bills G."/>
            <person name="Bluhm B.H."/>
            <person name="Cannon C."/>
            <person name="Castanera R."/>
            <person name="Culley D.E."/>
            <person name="Daum C."/>
            <person name="Ezra D."/>
            <person name="Gonzalez J.B."/>
            <person name="Henrissat B."/>
            <person name="Kuo A."/>
            <person name="Liang C."/>
            <person name="Lipzen A."/>
            <person name="Lutzoni F."/>
            <person name="Magnuson J."/>
            <person name="Mondo S."/>
            <person name="Nolan M."/>
            <person name="Ohm R."/>
            <person name="Pangilinan J."/>
            <person name="Park H.-J."/>
            <person name="Ramirez L."/>
            <person name="Alfaro M."/>
            <person name="Sun H."/>
            <person name="Tritt A."/>
            <person name="Yoshinaga Y."/>
            <person name="Zwiers L.-H."/>
            <person name="Turgeon B.G."/>
            <person name="Goodwin S.B."/>
            <person name="Spatafora J.W."/>
            <person name="Crous P.W."/>
            <person name="Grigoriev I.V."/>
        </authorList>
    </citation>
    <scope>NUCLEOTIDE SEQUENCE</scope>
    <source>
        <strain evidence="13 15">CBS 781.70</strain>
    </source>
</reference>
<dbReference type="SMART" id="SM00479">
    <property type="entry name" value="EXOIII"/>
    <property type="match status" value="1"/>
</dbReference>
<dbReference type="PROSITE" id="PS50235">
    <property type="entry name" value="USP_3"/>
    <property type="match status" value="1"/>
</dbReference>
<dbReference type="InterPro" id="IPR048841">
    <property type="entry name" value="PAN2_N"/>
</dbReference>
<dbReference type="GO" id="GO:0000289">
    <property type="term" value="P:nuclear-transcribed mRNA poly(A) tail shortening"/>
    <property type="evidence" value="ECO:0007669"/>
    <property type="project" value="UniProtKB-UniRule"/>
</dbReference>
<evidence type="ECO:0000256" key="10">
    <source>
        <dbReference type="HAMAP-Rule" id="MF_03182"/>
    </source>
</evidence>
<evidence type="ECO:0000313" key="14">
    <source>
        <dbReference type="Proteomes" id="UP000504638"/>
    </source>
</evidence>
<dbReference type="GO" id="GO:0003676">
    <property type="term" value="F:nucleic acid binding"/>
    <property type="evidence" value="ECO:0007669"/>
    <property type="project" value="InterPro"/>
</dbReference>
<dbReference type="InterPro" id="IPR013520">
    <property type="entry name" value="Ribonucl_H"/>
</dbReference>
<dbReference type="GO" id="GO:0004535">
    <property type="term" value="F:poly(A)-specific ribonuclease activity"/>
    <property type="evidence" value="ECO:0007669"/>
    <property type="project" value="UniProtKB-UniRule"/>
</dbReference>
<dbReference type="FunFam" id="3.30.420.10:FF:000028">
    <property type="entry name" value="PAN2-PAN3 deadenylation complex catalytic subunit PAN2"/>
    <property type="match status" value="1"/>
</dbReference>
<evidence type="ECO:0000313" key="15">
    <source>
        <dbReference type="RefSeq" id="XP_033535048.1"/>
    </source>
</evidence>
<keyword evidence="4" id="KW-0853">WD repeat</keyword>
<dbReference type="InterPro" id="IPR036322">
    <property type="entry name" value="WD40_repeat_dom_sf"/>
</dbReference>
<dbReference type="InterPro" id="IPR012337">
    <property type="entry name" value="RNaseH-like_sf"/>
</dbReference>
<evidence type="ECO:0000259" key="12">
    <source>
        <dbReference type="PROSITE" id="PS50235"/>
    </source>
</evidence>
<dbReference type="SUPFAM" id="SSF53098">
    <property type="entry name" value="Ribonuclease H-like"/>
    <property type="match status" value="1"/>
</dbReference>
<dbReference type="Pfam" id="PF13423">
    <property type="entry name" value="UCH_1"/>
    <property type="match status" value="1"/>
</dbReference>
<organism evidence="13">
    <name type="scientific">Eremomyces bilateralis CBS 781.70</name>
    <dbReference type="NCBI Taxonomy" id="1392243"/>
    <lineage>
        <taxon>Eukaryota</taxon>
        <taxon>Fungi</taxon>
        <taxon>Dikarya</taxon>
        <taxon>Ascomycota</taxon>
        <taxon>Pezizomycotina</taxon>
        <taxon>Dothideomycetes</taxon>
        <taxon>Dothideomycetes incertae sedis</taxon>
        <taxon>Eremomycetales</taxon>
        <taxon>Eremomycetaceae</taxon>
        <taxon>Eremomyces</taxon>
    </lineage>
</organism>
<keyword evidence="5 10" id="KW-0507">mRNA processing</keyword>
<dbReference type="InterPro" id="IPR028881">
    <property type="entry name" value="PAN2_UCH_dom"/>
</dbReference>
<evidence type="ECO:0000256" key="3">
    <source>
        <dbReference type="ARBA" id="ARBA00022490"/>
    </source>
</evidence>
<dbReference type="Gene3D" id="2.130.10.10">
    <property type="entry name" value="YVTN repeat-like/Quinoprotein amine dehydrogenase"/>
    <property type="match status" value="1"/>
</dbReference>
<keyword evidence="8 10" id="KW-0378">Hydrolase</keyword>
<dbReference type="GO" id="GO:0000932">
    <property type="term" value="C:P-body"/>
    <property type="evidence" value="ECO:0007669"/>
    <property type="project" value="TreeGrafter"/>
</dbReference>
<dbReference type="EMBL" id="ML975155">
    <property type="protein sequence ID" value="KAF1813417.1"/>
    <property type="molecule type" value="Genomic_DNA"/>
</dbReference>
<evidence type="ECO:0000256" key="11">
    <source>
        <dbReference type="SAM" id="MobiDB-lite"/>
    </source>
</evidence>
<proteinExistence type="inferred from homology"/>
<evidence type="ECO:0000256" key="4">
    <source>
        <dbReference type="ARBA" id="ARBA00022574"/>
    </source>
</evidence>
<dbReference type="GO" id="GO:0031251">
    <property type="term" value="C:PAN complex"/>
    <property type="evidence" value="ECO:0007669"/>
    <property type="project" value="UniProtKB-UniRule"/>
</dbReference>
<dbReference type="SUPFAM" id="SSF54001">
    <property type="entry name" value="Cysteine proteinases"/>
    <property type="match status" value="1"/>
</dbReference>
<dbReference type="Gene3D" id="3.30.420.10">
    <property type="entry name" value="Ribonuclease H-like superfamily/Ribonuclease H"/>
    <property type="match status" value="1"/>
</dbReference>
<keyword evidence="7 10" id="KW-0479">Metal-binding</keyword>
<dbReference type="Gene3D" id="3.90.70.10">
    <property type="entry name" value="Cysteine proteinases"/>
    <property type="match status" value="1"/>
</dbReference>
<dbReference type="FunFam" id="2.130.10.10:FF:000459">
    <property type="entry name" value="PAN2-PAN3 deadenylation complex catalytic subunit PAN2"/>
    <property type="match status" value="1"/>
</dbReference>